<reference evidence="1 2" key="1">
    <citation type="submission" date="2021-06" db="EMBL/GenBank/DDBJ databases">
        <authorList>
            <person name="Palmer J.M."/>
        </authorList>
    </citation>
    <scope>NUCLEOTIDE SEQUENCE [LARGE SCALE GENOMIC DNA]</scope>
    <source>
        <strain evidence="1 2">CL_MEX2019</strain>
        <tissue evidence="1">Muscle</tissue>
    </source>
</reference>
<feature type="non-terminal residue" evidence="1">
    <location>
        <position position="1"/>
    </location>
</feature>
<name>A0ABU7DG39_9TELE</name>
<keyword evidence="2" id="KW-1185">Reference proteome</keyword>
<protein>
    <submittedName>
        <fullName evidence="1">Uncharacterized protein</fullName>
    </submittedName>
</protein>
<proteinExistence type="predicted"/>
<dbReference type="EMBL" id="JAHUTJ010022274">
    <property type="protein sequence ID" value="MED6272653.1"/>
    <property type="molecule type" value="Genomic_DNA"/>
</dbReference>
<evidence type="ECO:0000313" key="1">
    <source>
        <dbReference type="EMBL" id="MED6272653.1"/>
    </source>
</evidence>
<sequence>TRPLYCRINLSVPVLKRFFNQEDTRPDFRLSRESLAVLLNLLHQDRRHGWGATIETSVFLSGGTSFQLRCLSWRSDVAAVNSARPLNPLVGRYHGQRREASRTSADH</sequence>
<comment type="caution">
    <text evidence="1">The sequence shown here is derived from an EMBL/GenBank/DDBJ whole genome shotgun (WGS) entry which is preliminary data.</text>
</comment>
<dbReference type="Proteomes" id="UP001352852">
    <property type="component" value="Unassembled WGS sequence"/>
</dbReference>
<evidence type="ECO:0000313" key="2">
    <source>
        <dbReference type="Proteomes" id="UP001352852"/>
    </source>
</evidence>
<gene>
    <name evidence="1" type="ORF">CHARACLAT_032542</name>
</gene>
<accession>A0ABU7DG39</accession>
<organism evidence="1 2">
    <name type="scientific">Characodon lateralis</name>
    <dbReference type="NCBI Taxonomy" id="208331"/>
    <lineage>
        <taxon>Eukaryota</taxon>
        <taxon>Metazoa</taxon>
        <taxon>Chordata</taxon>
        <taxon>Craniata</taxon>
        <taxon>Vertebrata</taxon>
        <taxon>Euteleostomi</taxon>
        <taxon>Actinopterygii</taxon>
        <taxon>Neopterygii</taxon>
        <taxon>Teleostei</taxon>
        <taxon>Neoteleostei</taxon>
        <taxon>Acanthomorphata</taxon>
        <taxon>Ovalentaria</taxon>
        <taxon>Atherinomorphae</taxon>
        <taxon>Cyprinodontiformes</taxon>
        <taxon>Goodeidae</taxon>
        <taxon>Characodon</taxon>
    </lineage>
</organism>